<feature type="transmembrane region" description="Helical" evidence="2">
    <location>
        <begin position="70"/>
        <end position="92"/>
    </location>
</feature>
<keyword evidence="3" id="KW-0732">Signal</keyword>
<feature type="chain" id="PRO_5012874534" description="Sortase" evidence="3">
    <location>
        <begin position="36"/>
        <end position="98"/>
    </location>
</feature>
<comment type="caution">
    <text evidence="4">The sequence shown here is derived from an EMBL/GenBank/DDBJ whole genome shotgun (WGS) entry which is preliminary data.</text>
</comment>
<sequence>MRLPTRRRPHSRIVLALALASAVGGSVLPAVPAFGATAPAPAPASAAAAPASGAGAGAAGSTALGLSAEELPFPTVLAIALAAAGITAVGMVRRPRRD</sequence>
<evidence type="ECO:0000313" key="4">
    <source>
        <dbReference type="EMBL" id="OUE07731.1"/>
    </source>
</evidence>
<keyword evidence="2" id="KW-0472">Membrane</keyword>
<proteinExistence type="predicted"/>
<evidence type="ECO:0000256" key="2">
    <source>
        <dbReference type="SAM" id="Phobius"/>
    </source>
</evidence>
<evidence type="ECO:0000313" key="5">
    <source>
        <dbReference type="Proteomes" id="UP000195106"/>
    </source>
</evidence>
<evidence type="ECO:0000256" key="1">
    <source>
        <dbReference type="SAM" id="MobiDB-lite"/>
    </source>
</evidence>
<feature type="region of interest" description="Disordered" evidence="1">
    <location>
        <begin position="39"/>
        <end position="60"/>
    </location>
</feature>
<evidence type="ECO:0000256" key="3">
    <source>
        <dbReference type="SAM" id="SignalP"/>
    </source>
</evidence>
<dbReference type="Proteomes" id="UP000195106">
    <property type="component" value="Unassembled WGS sequence"/>
</dbReference>
<gene>
    <name evidence="4" type="ORF">CMsap09_02185</name>
</gene>
<dbReference type="AlphaFoldDB" id="A0A251XQE0"/>
<feature type="signal peptide" evidence="3">
    <location>
        <begin position="1"/>
        <end position="35"/>
    </location>
</feature>
<keyword evidence="2" id="KW-0812">Transmembrane</keyword>
<name>A0A251XQE0_9MICO</name>
<protein>
    <recommendedName>
        <fullName evidence="6">Sortase</fullName>
    </recommendedName>
</protein>
<reference evidence="4 5" key="1">
    <citation type="submission" date="2016-08" db="EMBL/GenBank/DDBJ databases">
        <title>Genome sequence of Clavibacter michiganensis spp. strain CASJ009.</title>
        <authorList>
            <person name="Thapa S.P."/>
            <person name="Coaker G."/>
        </authorList>
    </citation>
    <scope>NUCLEOTIDE SEQUENCE [LARGE SCALE GENOMIC DNA]</scope>
    <source>
        <strain evidence="4">CASJ009</strain>
    </source>
</reference>
<keyword evidence="2" id="KW-1133">Transmembrane helix</keyword>
<dbReference type="EMBL" id="MDHJ01000001">
    <property type="protein sequence ID" value="OUE07731.1"/>
    <property type="molecule type" value="Genomic_DNA"/>
</dbReference>
<evidence type="ECO:0008006" key="6">
    <source>
        <dbReference type="Google" id="ProtNLM"/>
    </source>
</evidence>
<accession>A0A251XQE0</accession>
<organism evidence="4 5">
    <name type="scientific">Clavibacter michiganensis</name>
    <dbReference type="NCBI Taxonomy" id="28447"/>
    <lineage>
        <taxon>Bacteria</taxon>
        <taxon>Bacillati</taxon>
        <taxon>Actinomycetota</taxon>
        <taxon>Actinomycetes</taxon>
        <taxon>Micrococcales</taxon>
        <taxon>Microbacteriaceae</taxon>
        <taxon>Clavibacter</taxon>
    </lineage>
</organism>